<feature type="transmembrane region" description="Helical" evidence="6">
    <location>
        <begin position="147"/>
        <end position="169"/>
    </location>
</feature>
<feature type="transmembrane region" description="Helical" evidence="6">
    <location>
        <begin position="253"/>
        <end position="275"/>
    </location>
</feature>
<dbReference type="HOGENOM" id="CLU_012893_1_0_1"/>
<evidence type="ECO:0000256" key="2">
    <source>
        <dbReference type="ARBA" id="ARBA00010199"/>
    </source>
</evidence>
<dbReference type="OMA" id="WFFVWKL"/>
<dbReference type="eggNOG" id="KOG1347">
    <property type="taxonomic scope" value="Eukaryota"/>
</dbReference>
<evidence type="ECO:0000313" key="7">
    <source>
        <dbReference type="EMBL" id="ERN15004.1"/>
    </source>
</evidence>
<dbReference type="GO" id="GO:0016020">
    <property type="term" value="C:membrane"/>
    <property type="evidence" value="ECO:0000318"/>
    <property type="project" value="GO_Central"/>
</dbReference>
<keyword evidence="4 6" id="KW-1133">Transmembrane helix</keyword>
<reference evidence="8" key="1">
    <citation type="journal article" date="2013" name="Science">
        <title>The Amborella genome and the evolution of flowering plants.</title>
        <authorList>
            <consortium name="Amborella Genome Project"/>
        </authorList>
    </citation>
    <scope>NUCLEOTIDE SEQUENCE [LARGE SCALE GENOMIC DNA]</scope>
</reference>
<evidence type="ECO:0000313" key="8">
    <source>
        <dbReference type="Proteomes" id="UP000017836"/>
    </source>
</evidence>
<feature type="transmembrane region" description="Helical" evidence="6">
    <location>
        <begin position="110"/>
        <end position="135"/>
    </location>
</feature>
<name>U5CXX6_AMBTC</name>
<dbReference type="InterPro" id="IPR002528">
    <property type="entry name" value="MATE_fam"/>
</dbReference>
<comment type="subcellular location">
    <subcellularLocation>
        <location evidence="1">Membrane</location>
        <topology evidence="1">Multi-pass membrane protein</topology>
    </subcellularLocation>
</comment>
<evidence type="ECO:0000256" key="5">
    <source>
        <dbReference type="ARBA" id="ARBA00023136"/>
    </source>
</evidence>
<accession>U5CXX6</accession>
<dbReference type="NCBIfam" id="TIGR00797">
    <property type="entry name" value="matE"/>
    <property type="match status" value="1"/>
</dbReference>
<dbReference type="PANTHER" id="PTHR11206">
    <property type="entry name" value="MULTIDRUG RESISTANCE PROTEIN"/>
    <property type="match status" value="1"/>
</dbReference>
<dbReference type="EMBL" id="KI392518">
    <property type="protein sequence ID" value="ERN15004.1"/>
    <property type="molecule type" value="Genomic_DNA"/>
</dbReference>
<evidence type="ECO:0000256" key="4">
    <source>
        <dbReference type="ARBA" id="ARBA00022989"/>
    </source>
</evidence>
<dbReference type="OrthoDB" id="2126698at2759"/>
<dbReference type="Pfam" id="PF01554">
    <property type="entry name" value="MatE"/>
    <property type="match status" value="2"/>
</dbReference>
<protein>
    <recommendedName>
        <fullName evidence="6">Protein DETOXIFICATION</fullName>
    </recommendedName>
    <alternativeName>
        <fullName evidence="6">Multidrug and toxic compound extrusion protein</fullName>
    </alternativeName>
</protein>
<feature type="transmembrane region" description="Helical" evidence="6">
    <location>
        <begin position="209"/>
        <end position="233"/>
    </location>
</feature>
<evidence type="ECO:0000256" key="6">
    <source>
        <dbReference type="RuleBase" id="RU004914"/>
    </source>
</evidence>
<dbReference type="AlphaFoldDB" id="U5CXX6"/>
<feature type="transmembrane region" description="Helical" evidence="6">
    <location>
        <begin position="334"/>
        <end position="355"/>
    </location>
</feature>
<dbReference type="InterPro" id="IPR045069">
    <property type="entry name" value="MATE_euk"/>
</dbReference>
<dbReference type="GO" id="GO:0022857">
    <property type="term" value="F:transmembrane transporter activity"/>
    <property type="evidence" value="ECO:0000318"/>
    <property type="project" value="GO_Central"/>
</dbReference>
<feature type="transmembrane region" description="Helical" evidence="6">
    <location>
        <begin position="304"/>
        <end position="322"/>
    </location>
</feature>
<sequence length="475" mass="52203">MEDSLLRSPCHREEEQSKKHGWCACLSLDRREAKLQASIAVPMIFTNLCVYSMTLVPVMFAGHLGDLELAGSTLANSWAFVSGFALLMGLSGALETLCGQGYGAKTYRMLGIYLQSSIISTFFVCMIVSVLWFYAEPILILLHQDAAVSRMASLYLRWLIPGIYAYAFLQCFTRFLQTQSIVLPLVLCSIIPLAIEVAMSYFLVYKTSLGFKGAAVATSVSFWLSFLLLVLYVNMTETFQDTWQGISMESLHYIFPFLKLAISSAVMVCLEYWAFEVLVFLAGMLAEPEKNTSLIAMCVNTEDLIYMITFGFSAAVSTRVSNEIGAGNPQRAKNAVWVTLKLSVGLGVIMVISLATGHKLWASAFSGSQRIKNEFASMTMLLASSILLDAIQGVLSGVARGCGWQHLAAWTNLAAFYGVGVPIAVFLAFKLELHAHGLWLGLICGLFCQVCILILIMLRSSWSSIVIKPDDVLNA</sequence>
<organism evidence="7 8">
    <name type="scientific">Amborella trichopoda</name>
    <dbReference type="NCBI Taxonomy" id="13333"/>
    <lineage>
        <taxon>Eukaryota</taxon>
        <taxon>Viridiplantae</taxon>
        <taxon>Streptophyta</taxon>
        <taxon>Embryophyta</taxon>
        <taxon>Tracheophyta</taxon>
        <taxon>Spermatophyta</taxon>
        <taxon>Magnoliopsida</taxon>
        <taxon>Amborellales</taxon>
        <taxon>Amborellaceae</taxon>
        <taxon>Amborella</taxon>
    </lineage>
</organism>
<feature type="transmembrane region" description="Helical" evidence="6">
    <location>
        <begin position="437"/>
        <end position="458"/>
    </location>
</feature>
<dbReference type="GO" id="GO:0042910">
    <property type="term" value="F:xenobiotic transmembrane transporter activity"/>
    <property type="evidence" value="ECO:0007669"/>
    <property type="project" value="InterPro"/>
</dbReference>
<dbReference type="Gramene" id="ERN15004">
    <property type="protein sequence ID" value="ERN15004"/>
    <property type="gene ID" value="AMTR_s00032p00229640"/>
</dbReference>
<proteinExistence type="inferred from homology"/>
<dbReference type="CDD" id="cd13132">
    <property type="entry name" value="MATE_eukaryotic"/>
    <property type="match status" value="1"/>
</dbReference>
<feature type="transmembrane region" description="Helical" evidence="6">
    <location>
        <begin position="77"/>
        <end position="98"/>
    </location>
</feature>
<feature type="transmembrane region" description="Helical" evidence="6">
    <location>
        <begin position="407"/>
        <end position="431"/>
    </location>
</feature>
<comment type="similarity">
    <text evidence="2 6">Belongs to the multi antimicrobial extrusion (MATE) (TC 2.A.66.1) family.</text>
</comment>
<dbReference type="GO" id="GO:1990961">
    <property type="term" value="P:xenobiotic detoxification by transmembrane export across the plasma membrane"/>
    <property type="evidence" value="ECO:0007669"/>
    <property type="project" value="InterPro"/>
</dbReference>
<dbReference type="KEGG" id="atr:18443283"/>
<dbReference type="Proteomes" id="UP000017836">
    <property type="component" value="Unassembled WGS sequence"/>
</dbReference>
<gene>
    <name evidence="7" type="ORF">AMTR_s00032p00229640</name>
</gene>
<dbReference type="GO" id="GO:0015297">
    <property type="term" value="F:antiporter activity"/>
    <property type="evidence" value="ECO:0007669"/>
    <property type="project" value="InterPro"/>
</dbReference>
<evidence type="ECO:0000256" key="3">
    <source>
        <dbReference type="ARBA" id="ARBA00022692"/>
    </source>
</evidence>
<evidence type="ECO:0000256" key="1">
    <source>
        <dbReference type="ARBA" id="ARBA00004141"/>
    </source>
</evidence>
<keyword evidence="3 6" id="KW-0812">Transmembrane</keyword>
<keyword evidence="8" id="KW-1185">Reference proteome</keyword>
<feature type="transmembrane region" description="Helical" evidence="6">
    <location>
        <begin position="39"/>
        <end position="65"/>
    </location>
</feature>
<keyword evidence="5 6" id="KW-0472">Membrane</keyword>
<feature type="transmembrane region" description="Helical" evidence="6">
    <location>
        <begin position="181"/>
        <end position="203"/>
    </location>
</feature>